<organism evidence="2 3">
    <name type="scientific">Musa balbisiana</name>
    <name type="common">Banana</name>
    <dbReference type="NCBI Taxonomy" id="52838"/>
    <lineage>
        <taxon>Eukaryota</taxon>
        <taxon>Viridiplantae</taxon>
        <taxon>Streptophyta</taxon>
        <taxon>Embryophyta</taxon>
        <taxon>Tracheophyta</taxon>
        <taxon>Spermatophyta</taxon>
        <taxon>Magnoliopsida</taxon>
        <taxon>Liliopsida</taxon>
        <taxon>Zingiberales</taxon>
        <taxon>Musaceae</taxon>
        <taxon>Musa</taxon>
    </lineage>
</organism>
<accession>A0A4V4H940</accession>
<dbReference type="Proteomes" id="UP000317650">
    <property type="component" value="Chromosome 8"/>
</dbReference>
<keyword evidence="3" id="KW-1185">Reference proteome</keyword>
<evidence type="ECO:0000313" key="2">
    <source>
        <dbReference type="EMBL" id="THU70125.1"/>
    </source>
</evidence>
<evidence type="ECO:0000256" key="1">
    <source>
        <dbReference type="SAM" id="MobiDB-lite"/>
    </source>
</evidence>
<reference evidence="2 3" key="1">
    <citation type="journal article" date="2019" name="Nat. Plants">
        <title>Genome sequencing of Musa balbisiana reveals subgenome evolution and function divergence in polyploid bananas.</title>
        <authorList>
            <person name="Yao X."/>
        </authorList>
    </citation>
    <scope>NUCLEOTIDE SEQUENCE [LARGE SCALE GENOMIC DNA]</scope>
    <source>
        <strain evidence="3">cv. DH-PKW</strain>
        <tissue evidence="2">Leaves</tissue>
    </source>
</reference>
<proteinExistence type="predicted"/>
<protein>
    <submittedName>
        <fullName evidence="2">Uncharacterized protein</fullName>
    </submittedName>
</protein>
<name>A0A4V4H940_MUSBA</name>
<feature type="region of interest" description="Disordered" evidence="1">
    <location>
        <begin position="1"/>
        <end position="43"/>
    </location>
</feature>
<feature type="compositionally biased region" description="Pro residues" evidence="1">
    <location>
        <begin position="25"/>
        <end position="38"/>
    </location>
</feature>
<dbReference type="EMBL" id="PYDT01000002">
    <property type="protein sequence ID" value="THU70125.1"/>
    <property type="molecule type" value="Genomic_DNA"/>
</dbReference>
<sequence>MASGSGLFKFLRPRASARSRRTSLPMPPRASQPPPPPHGSSRELSFGVSIVLGAADEYYLLSGFSNSTTLPFDWLKRQLLEKPEPENGDS</sequence>
<evidence type="ECO:0000313" key="3">
    <source>
        <dbReference type="Proteomes" id="UP000317650"/>
    </source>
</evidence>
<gene>
    <name evidence="2" type="ORF">C4D60_Mb08t21750</name>
</gene>
<dbReference type="AlphaFoldDB" id="A0A4V4H940"/>
<comment type="caution">
    <text evidence="2">The sequence shown here is derived from an EMBL/GenBank/DDBJ whole genome shotgun (WGS) entry which is preliminary data.</text>
</comment>
<feature type="compositionally biased region" description="Basic residues" evidence="1">
    <location>
        <begin position="11"/>
        <end position="21"/>
    </location>
</feature>